<protein>
    <submittedName>
        <fullName evidence="5">Outer membrane TonB-dependent transporter, utilization system for glycans and polysaccharides (PUL), SusC family</fullName>
    </submittedName>
</protein>
<feature type="non-terminal residue" evidence="5">
    <location>
        <position position="794"/>
    </location>
</feature>
<dbReference type="InterPro" id="IPR023997">
    <property type="entry name" value="TonB-dep_OMP_SusC/RagA_CS"/>
</dbReference>
<dbReference type="InterPro" id="IPR039426">
    <property type="entry name" value="TonB-dep_rcpt-like"/>
</dbReference>
<dbReference type="InterPro" id="IPR011662">
    <property type="entry name" value="Secretin/TonB_short_N"/>
</dbReference>
<dbReference type="FunFam" id="2.60.40.1120:FF:000003">
    <property type="entry name" value="Outer membrane protein Omp121"/>
    <property type="match status" value="1"/>
</dbReference>
<reference evidence="5" key="1">
    <citation type="submission" date="2018-06" db="EMBL/GenBank/DDBJ databases">
        <authorList>
            <person name="Zhirakovskaya E."/>
        </authorList>
    </citation>
    <scope>NUCLEOTIDE SEQUENCE</scope>
</reference>
<evidence type="ECO:0000256" key="2">
    <source>
        <dbReference type="ARBA" id="ARBA00023136"/>
    </source>
</evidence>
<feature type="domain" description="Secretin/TonB short N-terminal" evidence="4">
    <location>
        <begin position="69"/>
        <end position="120"/>
    </location>
</feature>
<dbReference type="InterPro" id="IPR008969">
    <property type="entry name" value="CarboxyPept-like_regulatory"/>
</dbReference>
<dbReference type="InterPro" id="IPR023996">
    <property type="entry name" value="TonB-dep_OMP_SusC/RagA"/>
</dbReference>
<organism evidence="5">
    <name type="scientific">hydrothermal vent metagenome</name>
    <dbReference type="NCBI Taxonomy" id="652676"/>
    <lineage>
        <taxon>unclassified sequences</taxon>
        <taxon>metagenomes</taxon>
        <taxon>ecological metagenomes</taxon>
    </lineage>
</organism>
<dbReference type="EMBL" id="UOEP01000087">
    <property type="protein sequence ID" value="VAW18450.1"/>
    <property type="molecule type" value="Genomic_DNA"/>
</dbReference>
<dbReference type="NCBIfam" id="TIGR04056">
    <property type="entry name" value="OMP_RagA_SusC"/>
    <property type="match status" value="1"/>
</dbReference>
<dbReference type="Pfam" id="PF07715">
    <property type="entry name" value="Plug"/>
    <property type="match status" value="1"/>
</dbReference>
<evidence type="ECO:0000259" key="4">
    <source>
        <dbReference type="SMART" id="SM00965"/>
    </source>
</evidence>
<dbReference type="SUPFAM" id="SSF56935">
    <property type="entry name" value="Porins"/>
    <property type="match status" value="1"/>
</dbReference>
<dbReference type="AlphaFoldDB" id="A0A3B0TP35"/>
<evidence type="ECO:0000256" key="1">
    <source>
        <dbReference type="ARBA" id="ARBA00022448"/>
    </source>
</evidence>
<dbReference type="PROSITE" id="PS52016">
    <property type="entry name" value="TONB_DEPENDENT_REC_3"/>
    <property type="match status" value="1"/>
</dbReference>
<accession>A0A3B0TP35</accession>
<dbReference type="NCBIfam" id="TIGR04057">
    <property type="entry name" value="SusC_RagA_signa"/>
    <property type="match status" value="1"/>
</dbReference>
<evidence type="ECO:0000313" key="5">
    <source>
        <dbReference type="EMBL" id="VAW18450.1"/>
    </source>
</evidence>
<dbReference type="GO" id="GO:0019867">
    <property type="term" value="C:outer membrane"/>
    <property type="evidence" value="ECO:0007669"/>
    <property type="project" value="InterPro"/>
</dbReference>
<keyword evidence="3" id="KW-0998">Cell outer membrane</keyword>
<dbReference type="InterPro" id="IPR037066">
    <property type="entry name" value="Plug_dom_sf"/>
</dbReference>
<sequence>MKKKRWICFLFMGNNKKVFKIMRLTAILLFGFVLSVSANSYSQNTRLDLKLKNASIAEIFEYVEANSEFVFLYQNEDVDVNQTKSINLNNATIFEILDIAFEGQNLSYHVYDRQIVISKAESGAPSVGSQKKGEISGLVTSSDGEPIPGVSIVVKGTTIGTVSDIDGKFSLSVPDDATTLVFSFVGMLSQEVAIDGKSVINIIMQEDVQGLDEVVVVGYGTQKKANLTGSVATVSTDELVEVPAVNIVQRLQGRISGVTIINSHTPGGSATVRVRGLGTINNNDPLYVIDGVPTKWGLSQLNPNDIESVTVLKDAASAAIYGAGGANGVIIVTTKRGKAGESTVSFDARMGVSNVTKRFDLLNTREYGELLWLEAKNDGVSPGNQLYGYGASPDIPEYILPARAAAGSAEVDPALYNYDMDNLYLIMKANKEGTDWYDEVLRSAMIQEYNLSVTGGSNNGGYAFSGGYMKEEGTLLNTGFERFSIRSNANTKLKNWLEVGESLGVVYTHAYGNQNDNSEGTVISQVYRMQPIIPVYDIMGNFAGTKAPSTGNGQNPVAMLERDKNDYNNNIRAIGNIYAQADIIEGLKYKTLFGFDYRTGNYKDIFIKNPEFSEAKPTDRLNEGNNVTSQWNWQNLLMYNKTFNDVHNVSVLLGTEAVAQVYRYMSAGRTTYFSTDPDYMFLNSGEGDQTNNGLGDDWSTVSYFGKVNYNYQGKYLMEATFRRDGSSRFGQNNRWGNFPAFSTGWRISEESFMEETRNWLDDLKLRAAWGQTGNSEIGNYNGFTTFRTSNIHSY</sequence>
<dbReference type="InterPro" id="IPR012910">
    <property type="entry name" value="Plug_dom"/>
</dbReference>
<dbReference type="SUPFAM" id="SSF49464">
    <property type="entry name" value="Carboxypeptidase regulatory domain-like"/>
    <property type="match status" value="1"/>
</dbReference>
<dbReference type="SMART" id="SM00965">
    <property type="entry name" value="STN"/>
    <property type="match status" value="1"/>
</dbReference>
<dbReference type="Pfam" id="PF13715">
    <property type="entry name" value="CarbopepD_reg_2"/>
    <property type="match status" value="1"/>
</dbReference>
<dbReference type="Gene3D" id="2.170.130.10">
    <property type="entry name" value="TonB-dependent receptor, plug domain"/>
    <property type="match status" value="1"/>
</dbReference>
<gene>
    <name evidence="5" type="ORF">MNBD_BACTEROID01-925</name>
</gene>
<evidence type="ECO:0000256" key="3">
    <source>
        <dbReference type="ARBA" id="ARBA00023237"/>
    </source>
</evidence>
<dbReference type="Gene3D" id="2.60.40.1120">
    <property type="entry name" value="Carboxypeptidase-like, regulatory domain"/>
    <property type="match status" value="1"/>
</dbReference>
<proteinExistence type="predicted"/>
<keyword evidence="1" id="KW-0813">Transport</keyword>
<dbReference type="Pfam" id="PF07660">
    <property type="entry name" value="STN"/>
    <property type="match status" value="1"/>
</dbReference>
<name>A0A3B0TP35_9ZZZZ</name>
<keyword evidence="2" id="KW-0472">Membrane</keyword>